<accession>A0A835YT89</accession>
<keyword evidence="3" id="KW-1185">Reference proteome</keyword>
<reference evidence="2" key="1">
    <citation type="submission" date="2021-02" db="EMBL/GenBank/DDBJ databases">
        <title>First Annotated Genome of the Yellow-green Alga Tribonema minus.</title>
        <authorList>
            <person name="Mahan K.M."/>
        </authorList>
    </citation>
    <scope>NUCLEOTIDE SEQUENCE</scope>
    <source>
        <strain evidence="2">UTEX B ZZ1240</strain>
    </source>
</reference>
<dbReference type="Proteomes" id="UP000664859">
    <property type="component" value="Unassembled WGS sequence"/>
</dbReference>
<evidence type="ECO:0000313" key="2">
    <source>
        <dbReference type="EMBL" id="KAG5179165.1"/>
    </source>
</evidence>
<dbReference type="EMBL" id="JAFCMP010000490">
    <property type="protein sequence ID" value="KAG5179165.1"/>
    <property type="molecule type" value="Genomic_DNA"/>
</dbReference>
<comment type="caution">
    <text evidence="2">The sequence shown here is derived from an EMBL/GenBank/DDBJ whole genome shotgun (WGS) entry which is preliminary data.</text>
</comment>
<name>A0A835YT89_9STRA</name>
<dbReference type="AlphaFoldDB" id="A0A835YT89"/>
<protein>
    <submittedName>
        <fullName evidence="2">Uncharacterized protein</fullName>
    </submittedName>
</protein>
<organism evidence="2 3">
    <name type="scientific">Tribonema minus</name>
    <dbReference type="NCBI Taxonomy" id="303371"/>
    <lineage>
        <taxon>Eukaryota</taxon>
        <taxon>Sar</taxon>
        <taxon>Stramenopiles</taxon>
        <taxon>Ochrophyta</taxon>
        <taxon>PX clade</taxon>
        <taxon>Xanthophyceae</taxon>
        <taxon>Tribonematales</taxon>
        <taxon>Tribonemataceae</taxon>
        <taxon>Tribonema</taxon>
    </lineage>
</organism>
<evidence type="ECO:0000313" key="3">
    <source>
        <dbReference type="Proteomes" id="UP000664859"/>
    </source>
</evidence>
<feature type="region of interest" description="Disordered" evidence="1">
    <location>
        <begin position="246"/>
        <end position="267"/>
    </location>
</feature>
<evidence type="ECO:0000256" key="1">
    <source>
        <dbReference type="SAM" id="MobiDB-lite"/>
    </source>
</evidence>
<sequence length="340" mass="37987">MASAGRIGFRSALVPRNAVVPRTVPVRLHPVVEEVPPCLCTAASARLFTDFCCCVNMACLARDRPKQLPGTIVRPEHPIPKTAQAVLVLQQWQKKVAAAEAALLLIETSIPRSARASSMIKDLQHERLCLKRQADTAFCVQLGYRDVDDFREWRSARRREQRMVALANESQAHICMFADHCLADRNALGCKMPCLADLADVPSFDSVIYGTLAVKLDRVACDMLNVFEIEVEALGSRRLLAHKNRRRSSRSAADVNDTAADEESSQDYPQAVVIQELRQAEVDTCLLEKMGLKGFIVRSVTTRTPSKRVHDGLRRLLRAAREPEARVIMAMLPAHNRFRP</sequence>
<proteinExistence type="predicted"/>
<gene>
    <name evidence="2" type="ORF">JKP88DRAFT_247575</name>
</gene>